<dbReference type="Proteomes" id="UP000462014">
    <property type="component" value="Unassembled WGS sequence"/>
</dbReference>
<dbReference type="GO" id="GO:0016757">
    <property type="term" value="F:glycosyltransferase activity"/>
    <property type="evidence" value="ECO:0007669"/>
    <property type="project" value="UniProtKB-ARBA"/>
</dbReference>
<dbReference type="GO" id="GO:0009103">
    <property type="term" value="P:lipopolysaccharide biosynthetic process"/>
    <property type="evidence" value="ECO:0007669"/>
    <property type="project" value="TreeGrafter"/>
</dbReference>
<sequence>MYFWAMLKVVHLNTYDGNGGAGRACLRLNLALNAEKENSSSIVVFYKFGQNPTVKTFTNTLAKRAYAAFTIITERLLAKRYLKPVKIPFSFTWFGSSVIHHPDVLAADIIHLHWVNHSFLNPKHLAELAKLNKPIVWTFHDSNAFTGGCHVRYTCDHFENQCGNCPVLIDANPDDISYKIWKQKNSAYAKLDFNIIAPSSWMKKSVLRSSLMKGKQVNVIPNTLETNIFKPQNQQEARAKLDLPTDKFIFLTGFMPSKKDSHKGAAYLLESLELLAAKRSIQPENIELVVFGNRNTEDMPVFPFKTIFLGTIKEDEKLATCYAAADAFLIPSLEDNLPYTVMESLACGTPVIAFTTGGIPDMVQHQYNGFLAEYRSAASFCDGMEWMINYPVKEALRNQARETVMQKFSEKVIAEKHLELYKSLVKNE</sequence>
<accession>A0A7K1SRR8</accession>
<dbReference type="InterPro" id="IPR028098">
    <property type="entry name" value="Glyco_trans_4-like_N"/>
</dbReference>
<dbReference type="Pfam" id="PF13439">
    <property type="entry name" value="Glyco_transf_4"/>
    <property type="match status" value="1"/>
</dbReference>
<dbReference type="Pfam" id="PF13692">
    <property type="entry name" value="Glyco_trans_1_4"/>
    <property type="match status" value="1"/>
</dbReference>
<organism evidence="3 4">
    <name type="scientific">Mucilaginibacter arboris</name>
    <dbReference type="NCBI Taxonomy" id="2682090"/>
    <lineage>
        <taxon>Bacteria</taxon>
        <taxon>Pseudomonadati</taxon>
        <taxon>Bacteroidota</taxon>
        <taxon>Sphingobacteriia</taxon>
        <taxon>Sphingobacteriales</taxon>
        <taxon>Sphingobacteriaceae</taxon>
        <taxon>Mucilaginibacter</taxon>
    </lineage>
</organism>
<evidence type="ECO:0000259" key="2">
    <source>
        <dbReference type="Pfam" id="PF13439"/>
    </source>
</evidence>
<evidence type="ECO:0000313" key="3">
    <source>
        <dbReference type="EMBL" id="MVN20002.1"/>
    </source>
</evidence>
<evidence type="ECO:0000256" key="1">
    <source>
        <dbReference type="ARBA" id="ARBA00022679"/>
    </source>
</evidence>
<proteinExistence type="predicted"/>
<dbReference type="Gene3D" id="3.40.50.2000">
    <property type="entry name" value="Glycogen Phosphorylase B"/>
    <property type="match status" value="2"/>
</dbReference>
<dbReference type="PANTHER" id="PTHR46401">
    <property type="entry name" value="GLYCOSYLTRANSFERASE WBBK-RELATED"/>
    <property type="match status" value="1"/>
</dbReference>
<protein>
    <submittedName>
        <fullName evidence="3">Glycosyltransferase</fullName>
    </submittedName>
</protein>
<keyword evidence="1 3" id="KW-0808">Transferase</keyword>
<name>A0A7K1SRR8_9SPHI</name>
<dbReference type="SUPFAM" id="SSF53756">
    <property type="entry name" value="UDP-Glycosyltransferase/glycogen phosphorylase"/>
    <property type="match status" value="1"/>
</dbReference>
<gene>
    <name evidence="3" type="ORF">GO621_00450</name>
</gene>
<dbReference type="PANTHER" id="PTHR46401:SF2">
    <property type="entry name" value="GLYCOSYLTRANSFERASE WBBK-RELATED"/>
    <property type="match status" value="1"/>
</dbReference>
<dbReference type="RefSeq" id="WP_157562824.1">
    <property type="nucleotide sequence ID" value="NZ_WPIK01000001.1"/>
</dbReference>
<dbReference type="AlphaFoldDB" id="A0A7K1SRR8"/>
<reference evidence="3 4" key="1">
    <citation type="submission" date="2019-12" db="EMBL/GenBank/DDBJ databases">
        <title>Mucilaginibacter sp. HMF7410 genome sequencing and assembly.</title>
        <authorList>
            <person name="Kang H."/>
            <person name="Cha I."/>
            <person name="Kim H."/>
            <person name="Joh K."/>
        </authorList>
    </citation>
    <scope>NUCLEOTIDE SEQUENCE [LARGE SCALE GENOMIC DNA]</scope>
    <source>
        <strain evidence="3 4">HMF7410</strain>
    </source>
</reference>
<evidence type="ECO:0000313" key="4">
    <source>
        <dbReference type="Proteomes" id="UP000462014"/>
    </source>
</evidence>
<feature type="domain" description="Glycosyltransferase subfamily 4-like N-terminal" evidence="2">
    <location>
        <begin position="101"/>
        <end position="225"/>
    </location>
</feature>
<keyword evidence="4" id="KW-1185">Reference proteome</keyword>
<dbReference type="EMBL" id="WPIK01000001">
    <property type="protein sequence ID" value="MVN20002.1"/>
    <property type="molecule type" value="Genomic_DNA"/>
</dbReference>
<comment type="caution">
    <text evidence="3">The sequence shown here is derived from an EMBL/GenBank/DDBJ whole genome shotgun (WGS) entry which is preliminary data.</text>
</comment>